<feature type="region of interest" description="Disordered" evidence="1">
    <location>
        <begin position="1"/>
        <end position="27"/>
    </location>
</feature>
<proteinExistence type="predicted"/>
<organism evidence="2">
    <name type="scientific">Arion vulgaris</name>
    <dbReference type="NCBI Taxonomy" id="1028688"/>
    <lineage>
        <taxon>Eukaryota</taxon>
        <taxon>Metazoa</taxon>
        <taxon>Spiralia</taxon>
        <taxon>Lophotrochozoa</taxon>
        <taxon>Mollusca</taxon>
        <taxon>Gastropoda</taxon>
        <taxon>Heterobranchia</taxon>
        <taxon>Euthyneura</taxon>
        <taxon>Panpulmonata</taxon>
        <taxon>Eupulmonata</taxon>
        <taxon>Stylommatophora</taxon>
        <taxon>Helicina</taxon>
        <taxon>Arionoidea</taxon>
        <taxon>Arionidae</taxon>
        <taxon>Arion</taxon>
    </lineage>
</organism>
<accession>A0A0B7BXH2</accession>
<evidence type="ECO:0000256" key="1">
    <source>
        <dbReference type="SAM" id="MobiDB-lite"/>
    </source>
</evidence>
<sequence>MEEPERAMERQNILGSQGSGQGKMTTSEPRVCIENRCLGRSMIAYASLHGT</sequence>
<dbReference type="EMBL" id="HACG01050010">
    <property type="protein sequence ID" value="CEK96875.1"/>
    <property type="molecule type" value="Transcribed_RNA"/>
</dbReference>
<gene>
    <name evidence="2" type="primary">ORF213812</name>
</gene>
<name>A0A0B7BXH2_9EUPU</name>
<evidence type="ECO:0000313" key="2">
    <source>
        <dbReference type="EMBL" id="CEK96875.1"/>
    </source>
</evidence>
<reference evidence="2" key="1">
    <citation type="submission" date="2014-12" db="EMBL/GenBank/DDBJ databases">
        <title>Insight into the proteome of Arion vulgaris.</title>
        <authorList>
            <person name="Aradska J."/>
            <person name="Bulat T."/>
            <person name="Smidak R."/>
            <person name="Sarate P."/>
            <person name="Gangsoo J."/>
            <person name="Sialana F."/>
            <person name="Bilban M."/>
            <person name="Lubec G."/>
        </authorList>
    </citation>
    <scope>NUCLEOTIDE SEQUENCE</scope>
    <source>
        <tissue evidence="2">Skin</tissue>
    </source>
</reference>
<protein>
    <submittedName>
        <fullName evidence="2">Uncharacterized protein</fullName>
    </submittedName>
</protein>
<dbReference type="AlphaFoldDB" id="A0A0B7BXH2"/>